<keyword evidence="5" id="KW-1185">Reference proteome</keyword>
<dbReference type="Pfam" id="PF13585">
    <property type="entry name" value="CHU_C"/>
    <property type="match status" value="1"/>
</dbReference>
<reference evidence="4 5" key="1">
    <citation type="submission" date="2019-12" db="EMBL/GenBank/DDBJ databases">
        <authorList>
            <person name="Sun J.-Q."/>
        </authorList>
    </citation>
    <scope>NUCLEOTIDE SEQUENCE [LARGE SCALE GENOMIC DNA]</scope>
    <source>
        <strain evidence="4 5">JCM 17928</strain>
    </source>
</reference>
<dbReference type="InterPro" id="IPR003599">
    <property type="entry name" value="Ig_sub"/>
</dbReference>
<evidence type="ECO:0000259" key="3">
    <source>
        <dbReference type="PROSITE" id="PS50835"/>
    </source>
</evidence>
<feature type="domain" description="Ig-like" evidence="3">
    <location>
        <begin position="1743"/>
        <end position="1822"/>
    </location>
</feature>
<organism evidence="4 5">
    <name type="scientific">Flavobacterium rakeshii</name>
    <dbReference type="NCBI Taxonomy" id="1038845"/>
    <lineage>
        <taxon>Bacteria</taxon>
        <taxon>Pseudomonadati</taxon>
        <taxon>Bacteroidota</taxon>
        <taxon>Flavobacteriia</taxon>
        <taxon>Flavobacteriales</taxon>
        <taxon>Flavobacteriaceae</taxon>
        <taxon>Flavobacterium</taxon>
    </lineage>
</organism>
<dbReference type="RefSeq" id="WP_157482283.1">
    <property type="nucleotide sequence ID" value="NZ_WOWP01000019.1"/>
</dbReference>
<dbReference type="SMART" id="SM00409">
    <property type="entry name" value="IG"/>
    <property type="match status" value="7"/>
</dbReference>
<dbReference type="PANTHER" id="PTHR11481">
    <property type="entry name" value="IMMUNOGLOBULIN FC RECEPTOR"/>
    <property type="match status" value="1"/>
</dbReference>
<dbReference type="PANTHER" id="PTHR11481:SF60">
    <property type="entry name" value="IG-LIKE DOMAIN-CONTAINING PROTEIN"/>
    <property type="match status" value="1"/>
</dbReference>
<dbReference type="PROSITE" id="PS50835">
    <property type="entry name" value="IG_LIKE"/>
    <property type="match status" value="2"/>
</dbReference>
<feature type="domain" description="Ig-like" evidence="3">
    <location>
        <begin position="1483"/>
        <end position="1574"/>
    </location>
</feature>
<dbReference type="SUPFAM" id="SSF48726">
    <property type="entry name" value="Immunoglobulin"/>
    <property type="match status" value="3"/>
</dbReference>
<dbReference type="Gene3D" id="2.60.40.10">
    <property type="entry name" value="Immunoglobulins"/>
    <property type="match status" value="15"/>
</dbReference>
<dbReference type="InterPro" id="IPR007110">
    <property type="entry name" value="Ig-like_dom"/>
</dbReference>
<dbReference type="GO" id="GO:0009897">
    <property type="term" value="C:external side of plasma membrane"/>
    <property type="evidence" value="ECO:0007669"/>
    <property type="project" value="TreeGrafter"/>
</dbReference>
<keyword evidence="1" id="KW-0732">Signal</keyword>
<comment type="caution">
    <text evidence="4">The sequence shown here is derived from an EMBL/GenBank/DDBJ whole genome shotgun (WGS) entry which is preliminary data.</text>
</comment>
<dbReference type="InterPro" id="IPR050488">
    <property type="entry name" value="Ig_Fc_receptor"/>
</dbReference>
<dbReference type="EMBL" id="WOWP01000019">
    <property type="protein sequence ID" value="MUV03346.1"/>
    <property type="molecule type" value="Genomic_DNA"/>
</dbReference>
<dbReference type="GO" id="GO:0007166">
    <property type="term" value="P:cell surface receptor signaling pathway"/>
    <property type="evidence" value="ECO:0007669"/>
    <property type="project" value="TreeGrafter"/>
</dbReference>
<gene>
    <name evidence="4" type="ORF">GN157_06450</name>
</gene>
<dbReference type="InterPro" id="IPR036179">
    <property type="entry name" value="Ig-like_dom_sf"/>
</dbReference>
<dbReference type="PROSITE" id="PS51257">
    <property type="entry name" value="PROKAR_LIPOPROTEIN"/>
    <property type="match status" value="1"/>
</dbReference>
<dbReference type="OrthoDB" id="678019at2"/>
<keyword evidence="2" id="KW-1015">Disulfide bond</keyword>
<dbReference type="InterPro" id="IPR013783">
    <property type="entry name" value="Ig-like_fold"/>
</dbReference>
<accession>A0A6N8HDB0</accession>
<dbReference type="Proteomes" id="UP000433945">
    <property type="component" value="Unassembled WGS sequence"/>
</dbReference>
<sequence length="1995" mass="211900">MHNPFVKKYLLFYFFVVWIGFISCVNAQIVISTPAIGFTQACASSTFNSYNFSFSFFPPANLGPGNQFIVELSDNAGSFTSPTTIATLTNTTSPVSSTFALPSTAYGEGYRIRVRSTNPAQTSASSAVFAAYYAVHNQPFAINSNVSMVSLCGGGSYDLTIDDLGTPASPVYYPQLNYIWYKDYVEIPGETGSTLTVTEAGSYYAVTDYGSCNMDSYSNIVQVTVQELLTPTIQSQGGQTTICPPGGIDLTSVLQDPGYTYKWFKDDIEIPGETGSVYTATEGGVYHLVLTSNGCEFESNAITLNSNDFTLNIDPSVTTSIIPGETLTLTALTDANSPTVQWYKDNALISGQTGLTLNITEPGEYRVSVSQTSPCSITKEATVNIEYPTSFNLLIQTSAYTSCVSTSVTLSIFQFDTTLLNGDLINLIGNSYGYGYQWYKDGVAVAGATGTTLALNDPSLNGSYVLKITLPGYGVLVSNTININLGVPTPVISGNTTLCEGGTVLFTSSISSAGYTYQWYRNGTAIPGATASTFTADAEGGYYLRVTGGSCMQQSNWLSLVQDVITVSSNNPVVDVILPGETKVLTVTTDANGPQYDWTRNGNPIAGTTGTINATQEGEYIVTVTQLAGCTATAQYTFTLEAPTSYDITINPDAGYMACTSTSVTLDISSFTGTTTSGTVAVTDFGYSYQWYKNGVAVAGATTTTLTLNSASENGNYYLVATLPGYGPVTSNTVTVNLAVQTVTITGGSTICEGSTTVLTSSLTSPTYSFQWYKDNVAIPGATAYTHTVDSDGDYYITVGNGTCNMQSNIMTITTEVVNITSTDPVLDVIIPGETKTLTVNTDANGPQYSWTRNGAPIAGTTSTINATQDGEYIVTVTQTVGCAATAQYTFVLEYPTSFNVSIATGAGYIACTSTSIALNISSFTATTTSGTIAITDLGYAYQWYKNGVAVAGATSQTLTINSASENGNYYLMVTLPDYGPVTSNTVTINLAVETVTVTGGNTICEGATTVLASSLTAPTYSFQWYKDNVAIPGATTYNYTVDAEGDYYVTVGNGTCNMQSNIVSITTEVVNITSADPVLDIIMPGETKTLTVSTDADGPQYSWTRDGAPIAGTTSTINATQDGEYVVTVTQTVGCAATAQYTFVLEYPTGFSVTINPDAGYTACSSTMVTLDITNFIAITSEGNVPVTDMGYGYQWYKNGVAVAGATTPSLTLNSASQNGNYHLVVTLPDYGPVTSNIVAINLALTSVTISGGSTICTGGTTVLTSSLTAPTYTYQWYKDNVAIPGATGSTYTANAEGDYYVTVGNGSCNIQSNVMTITTESISVNSTSPAVDVILPGQQKYITVTTDAMGPQYSWTRNGVPLAENSATLTATQDGEYTVTVTQTIGCNATAQMTFMLGYPTGFTITIAPDNSYSACTSTSVTLSVSDFTAITSEGNIAMTDLGYAYQWFLNGVAIPGATSQTLTVNDPAQNGNYRLQVIMPGFSALLSNTVSITLSLGNVTLSPSGLLCPDNPQVDLTCNISDPTYTYAWYKDNVLVSTNNNAVYTATAEGNYYVVVTTASCSFTSDTLNLELNDFNLIPDTPLQDVIIPGENKVISVTTDALSPVFTWYKNGVTIPGATTSSIYANTAGEYKIVVKQTEECNIVKELTFTLVYPSGFNIEIAPDGDFEECADTATALNIVTFDALTQGGSIDILNNNYGYGYQWFMDGAPITGATGTSIMVSQSGTYQLQVTIPDFGAVPSNIITVNLGFIADVVIETEDVFCDEGATINITSNVNDSTYSYAWYKEGSSTVIGTESSITVDESGSYFMEVSFENCTISSNVIEVIPYDMSQIAVSTGPFYDLPEGTTSTITASGAESYIWYHNGVIVSYGPDVEVTEAGVYTVVATVGNCEDSRDVTVSLVENNVIAIPNTITPNNDGYNDKWALPIKYVNQENVEIVIYAADGKIVFRASNYMNNWPESDFTYDTKSMVYYYTIMEDNEITKRGSITIVE</sequence>
<evidence type="ECO:0000256" key="1">
    <source>
        <dbReference type="ARBA" id="ARBA00022729"/>
    </source>
</evidence>
<name>A0A6N8HDB0_9FLAO</name>
<dbReference type="GO" id="GO:0004888">
    <property type="term" value="F:transmembrane signaling receptor activity"/>
    <property type="evidence" value="ECO:0007669"/>
    <property type="project" value="TreeGrafter"/>
</dbReference>
<protein>
    <recommendedName>
        <fullName evidence="3">Ig-like domain-containing protein</fullName>
    </recommendedName>
</protein>
<dbReference type="GO" id="GO:0006955">
    <property type="term" value="P:immune response"/>
    <property type="evidence" value="ECO:0007669"/>
    <property type="project" value="TreeGrafter"/>
</dbReference>
<evidence type="ECO:0000256" key="2">
    <source>
        <dbReference type="ARBA" id="ARBA00023157"/>
    </source>
</evidence>
<proteinExistence type="predicted"/>
<evidence type="ECO:0000313" key="4">
    <source>
        <dbReference type="EMBL" id="MUV03346.1"/>
    </source>
</evidence>
<evidence type="ECO:0000313" key="5">
    <source>
        <dbReference type="Proteomes" id="UP000433945"/>
    </source>
</evidence>